<accession>A0A931SDR2</accession>
<dbReference type="NCBIfam" id="TIGR00008">
    <property type="entry name" value="infA"/>
    <property type="match status" value="1"/>
</dbReference>
<comment type="similarity">
    <text evidence="1 4">Belongs to the IF-1 family.</text>
</comment>
<dbReference type="CDD" id="cd04451">
    <property type="entry name" value="S1_IF1"/>
    <property type="match status" value="1"/>
</dbReference>
<organism evidence="7 8">
    <name type="scientific">Candidatus Sungiibacteriota bacterium</name>
    <dbReference type="NCBI Taxonomy" id="2750080"/>
    <lineage>
        <taxon>Bacteria</taxon>
        <taxon>Candidatus Sungiibacteriota</taxon>
    </lineage>
</organism>
<dbReference type="SUPFAM" id="SSF50249">
    <property type="entry name" value="Nucleic acid-binding proteins"/>
    <property type="match status" value="1"/>
</dbReference>
<comment type="subcellular location">
    <subcellularLocation>
        <location evidence="4">Cytoplasm</location>
    </subcellularLocation>
</comment>
<name>A0A931SDR2_9BACT</name>
<dbReference type="PANTHER" id="PTHR33370:SF1">
    <property type="entry name" value="TRANSLATION INITIATION FACTOR IF-1, CHLOROPLASTIC"/>
    <property type="match status" value="1"/>
</dbReference>
<dbReference type="PROSITE" id="PS50832">
    <property type="entry name" value="S1_IF1_TYPE"/>
    <property type="match status" value="1"/>
</dbReference>
<dbReference type="InterPro" id="IPR006196">
    <property type="entry name" value="RNA-binding_domain_S1_IF1"/>
</dbReference>
<dbReference type="GO" id="GO:0005829">
    <property type="term" value="C:cytosol"/>
    <property type="evidence" value="ECO:0007669"/>
    <property type="project" value="TreeGrafter"/>
</dbReference>
<comment type="caution">
    <text evidence="7">The sequence shown here is derived from an EMBL/GenBank/DDBJ whole genome shotgun (WGS) entry which is preliminary data.</text>
</comment>
<reference evidence="7" key="1">
    <citation type="submission" date="2020-07" db="EMBL/GenBank/DDBJ databases">
        <title>Huge and variable diversity of episymbiotic CPR bacteria and DPANN archaea in groundwater ecosystems.</title>
        <authorList>
            <person name="He C.Y."/>
            <person name="Keren R."/>
            <person name="Whittaker M."/>
            <person name="Farag I.F."/>
            <person name="Doudna J."/>
            <person name="Cate J.H.D."/>
            <person name="Banfield J.F."/>
        </authorList>
    </citation>
    <scope>NUCLEOTIDE SEQUENCE</scope>
    <source>
        <strain evidence="7">NC_groundwater_193_Ag_S-0.1um_51_7</strain>
    </source>
</reference>
<evidence type="ECO:0000256" key="5">
    <source>
        <dbReference type="NCBIfam" id="TIGR00008"/>
    </source>
</evidence>
<feature type="domain" description="S1-like" evidence="6">
    <location>
        <begin position="1"/>
        <end position="71"/>
    </location>
</feature>
<dbReference type="InterPro" id="IPR012340">
    <property type="entry name" value="NA-bd_OB-fold"/>
</dbReference>
<dbReference type="Pfam" id="PF01176">
    <property type="entry name" value="eIF-1a"/>
    <property type="match status" value="1"/>
</dbReference>
<comment type="subunit">
    <text evidence="4">Component of the 30S ribosomal translation pre-initiation complex which assembles on the 30S ribosome in the order IF-2 and IF-3, IF-1 and N-formylmethionyl-tRNA(fMet); mRNA recruitment can occur at any time during PIC assembly.</text>
</comment>
<gene>
    <name evidence="4 7" type="primary">infA</name>
    <name evidence="7" type="ORF">HYT40_02635</name>
</gene>
<evidence type="ECO:0000259" key="6">
    <source>
        <dbReference type="PROSITE" id="PS50832"/>
    </source>
</evidence>
<dbReference type="GO" id="GO:0019843">
    <property type="term" value="F:rRNA binding"/>
    <property type="evidence" value="ECO:0007669"/>
    <property type="project" value="UniProtKB-UniRule"/>
</dbReference>
<evidence type="ECO:0000256" key="3">
    <source>
        <dbReference type="ARBA" id="ARBA00022917"/>
    </source>
</evidence>
<evidence type="ECO:0000256" key="1">
    <source>
        <dbReference type="ARBA" id="ARBA00010939"/>
    </source>
</evidence>
<evidence type="ECO:0000256" key="2">
    <source>
        <dbReference type="ARBA" id="ARBA00022540"/>
    </source>
</evidence>
<keyword evidence="4" id="KW-0694">RNA-binding</keyword>
<dbReference type="Proteomes" id="UP000724148">
    <property type="component" value="Unassembled WGS sequence"/>
</dbReference>
<dbReference type="InterPro" id="IPR003029">
    <property type="entry name" value="S1_domain"/>
</dbReference>
<dbReference type="SMART" id="SM00316">
    <property type="entry name" value="S1"/>
    <property type="match status" value="1"/>
</dbReference>
<dbReference type="PANTHER" id="PTHR33370">
    <property type="entry name" value="TRANSLATION INITIATION FACTOR IF-1, CHLOROPLASTIC"/>
    <property type="match status" value="1"/>
</dbReference>
<keyword evidence="2 4" id="KW-0396">Initiation factor</keyword>
<dbReference type="AlphaFoldDB" id="A0A931SDR2"/>
<protein>
    <recommendedName>
        <fullName evidence="4 5">Translation initiation factor IF-1</fullName>
    </recommendedName>
</protein>
<dbReference type="HAMAP" id="MF_00075">
    <property type="entry name" value="IF_1"/>
    <property type="match status" value="1"/>
</dbReference>
<evidence type="ECO:0000313" key="7">
    <source>
        <dbReference type="EMBL" id="MBI2097022.1"/>
    </source>
</evidence>
<proteinExistence type="inferred from homology"/>
<keyword evidence="4" id="KW-0963">Cytoplasm</keyword>
<dbReference type="GO" id="GO:0003743">
    <property type="term" value="F:translation initiation factor activity"/>
    <property type="evidence" value="ECO:0007669"/>
    <property type="project" value="UniProtKB-UniRule"/>
</dbReference>
<dbReference type="GO" id="GO:0043022">
    <property type="term" value="F:ribosome binding"/>
    <property type="evidence" value="ECO:0007669"/>
    <property type="project" value="UniProtKB-UniRule"/>
</dbReference>
<dbReference type="FunFam" id="2.40.50.140:FF:000002">
    <property type="entry name" value="Translation initiation factor IF-1"/>
    <property type="match status" value="1"/>
</dbReference>
<dbReference type="InterPro" id="IPR004368">
    <property type="entry name" value="TIF_IF1"/>
</dbReference>
<dbReference type="Gene3D" id="2.40.50.140">
    <property type="entry name" value="Nucleic acid-binding proteins"/>
    <property type="match status" value="1"/>
</dbReference>
<comment type="function">
    <text evidence="4">One of the essential components for the initiation of protein synthesis. Stabilizes the binding of IF-2 and IF-3 on the 30S subunit to which N-formylmethionyl-tRNA(fMet) subsequently binds. Helps modulate mRNA selection, yielding the 30S pre-initiation complex (PIC). Upon addition of the 50S ribosomal subunit IF-1, IF-2 and IF-3 are released leaving the mature 70S translation initiation complex.</text>
</comment>
<dbReference type="EMBL" id="JACOZA010000073">
    <property type="protein sequence ID" value="MBI2097022.1"/>
    <property type="molecule type" value="Genomic_DNA"/>
</dbReference>
<keyword evidence="3 4" id="KW-0648">Protein biosynthesis</keyword>
<keyword evidence="4" id="KW-0699">rRNA-binding</keyword>
<evidence type="ECO:0000313" key="8">
    <source>
        <dbReference type="Proteomes" id="UP000724148"/>
    </source>
</evidence>
<sequence length="71" mass="8013">MAGEKILKEGVVTEALPSTLFRVILDEGQEILAHLGGRLRVHHIRVLPGDRVRVEFSPYDLTKGRIVLRLK</sequence>
<evidence type="ECO:0000256" key="4">
    <source>
        <dbReference type="HAMAP-Rule" id="MF_00075"/>
    </source>
</evidence>